<evidence type="ECO:0000256" key="4">
    <source>
        <dbReference type="ARBA" id="ARBA00023136"/>
    </source>
</evidence>
<keyword evidence="2 5" id="KW-0812">Transmembrane</keyword>
<evidence type="ECO:0000313" key="8">
    <source>
        <dbReference type="Proteomes" id="UP001209878"/>
    </source>
</evidence>
<dbReference type="GO" id="GO:0008528">
    <property type="term" value="F:G protein-coupled peptide receptor activity"/>
    <property type="evidence" value="ECO:0007669"/>
    <property type="project" value="InterPro"/>
</dbReference>
<keyword evidence="4 5" id="KW-0472">Membrane</keyword>
<dbReference type="GO" id="GO:0016020">
    <property type="term" value="C:membrane"/>
    <property type="evidence" value="ECO:0007669"/>
    <property type="project" value="UniProtKB-SubCell"/>
</dbReference>
<feature type="domain" description="G-protein coupled receptors family 1 profile" evidence="6">
    <location>
        <begin position="38"/>
        <end position="289"/>
    </location>
</feature>
<evidence type="ECO:0000256" key="5">
    <source>
        <dbReference type="SAM" id="Phobius"/>
    </source>
</evidence>
<proteinExistence type="predicted"/>
<dbReference type="InterPro" id="IPR000276">
    <property type="entry name" value="GPCR_Rhodpsn"/>
</dbReference>
<feature type="transmembrane region" description="Helical" evidence="5">
    <location>
        <begin position="182"/>
        <end position="207"/>
    </location>
</feature>
<dbReference type="PRINTS" id="PR00237">
    <property type="entry name" value="GPCRRHODOPSN"/>
</dbReference>
<evidence type="ECO:0000256" key="3">
    <source>
        <dbReference type="ARBA" id="ARBA00022989"/>
    </source>
</evidence>
<reference evidence="7" key="1">
    <citation type="journal article" date="2023" name="Mol. Biol. Evol.">
        <title>Third-Generation Sequencing Reveals the Adaptive Role of the Epigenome in Three Deep-Sea Polychaetes.</title>
        <authorList>
            <person name="Perez M."/>
            <person name="Aroh O."/>
            <person name="Sun Y."/>
            <person name="Lan Y."/>
            <person name="Juniper S.K."/>
            <person name="Young C.R."/>
            <person name="Angers B."/>
            <person name="Qian P.Y."/>
        </authorList>
    </citation>
    <scope>NUCLEOTIDE SEQUENCE</scope>
    <source>
        <strain evidence="7">R07B-5</strain>
    </source>
</reference>
<organism evidence="7 8">
    <name type="scientific">Ridgeia piscesae</name>
    <name type="common">Tubeworm</name>
    <dbReference type="NCBI Taxonomy" id="27915"/>
    <lineage>
        <taxon>Eukaryota</taxon>
        <taxon>Metazoa</taxon>
        <taxon>Spiralia</taxon>
        <taxon>Lophotrochozoa</taxon>
        <taxon>Annelida</taxon>
        <taxon>Polychaeta</taxon>
        <taxon>Sedentaria</taxon>
        <taxon>Canalipalpata</taxon>
        <taxon>Sabellida</taxon>
        <taxon>Siboglinidae</taxon>
        <taxon>Ridgeia</taxon>
    </lineage>
</organism>
<dbReference type="PANTHER" id="PTHR46641:SF2">
    <property type="entry name" value="FMRFAMIDE RECEPTOR"/>
    <property type="match status" value="1"/>
</dbReference>
<comment type="subcellular location">
    <subcellularLocation>
        <location evidence="1">Membrane</location>
    </subcellularLocation>
</comment>
<feature type="transmembrane region" description="Helical" evidence="5">
    <location>
        <begin position="273"/>
        <end position="292"/>
    </location>
</feature>
<evidence type="ECO:0000256" key="2">
    <source>
        <dbReference type="ARBA" id="ARBA00022692"/>
    </source>
</evidence>
<dbReference type="InterPro" id="IPR019427">
    <property type="entry name" value="7TM_GPCR_serpentine_rcpt_Srw"/>
</dbReference>
<keyword evidence="8" id="KW-1185">Reference proteome</keyword>
<evidence type="ECO:0000313" key="7">
    <source>
        <dbReference type="EMBL" id="KAK2172070.1"/>
    </source>
</evidence>
<comment type="caution">
    <text evidence="7">The sequence shown here is derived from an EMBL/GenBank/DDBJ whole genome shotgun (WGS) entry which is preliminary data.</text>
</comment>
<dbReference type="PROSITE" id="PS50262">
    <property type="entry name" value="G_PROTEIN_RECEP_F1_2"/>
    <property type="match status" value="1"/>
</dbReference>
<accession>A0AAD9KJ19</accession>
<feature type="transmembrane region" description="Helical" evidence="5">
    <location>
        <begin position="228"/>
        <end position="253"/>
    </location>
</feature>
<dbReference type="Pfam" id="PF10324">
    <property type="entry name" value="7TM_GPCR_Srw"/>
    <property type="match status" value="1"/>
</dbReference>
<dbReference type="SUPFAM" id="SSF81321">
    <property type="entry name" value="Family A G protein-coupled receptor-like"/>
    <property type="match status" value="1"/>
</dbReference>
<dbReference type="AlphaFoldDB" id="A0AAD9KJ19"/>
<evidence type="ECO:0000259" key="6">
    <source>
        <dbReference type="PROSITE" id="PS50262"/>
    </source>
</evidence>
<dbReference type="InterPro" id="IPR017452">
    <property type="entry name" value="GPCR_Rhodpsn_7TM"/>
</dbReference>
<keyword evidence="3 5" id="KW-1133">Transmembrane helix</keyword>
<sequence>MLPTEDNRMSSMDDRCRLFDLVVLTVAIGSLCLVGLAGNITSLFVLRRHNAETGTLFLLECLAVSDALLLLCSLVVYSLAPILKYTHSFYNEWESARVYVWPFALMAHTTTVWLTVLVSVTRYRTICSKTVKMAAPQPIAASSLPELTSSPTNATATPLAVPSVKPLNVGDNRVYQIVYSNILYYPVMYVVPLLLLAFLNYKLVNVVRIIRQRKRLLTSCQRQGSDHITGCVIMIVFVFICCQTPALVNQIFWAVTTPEERGCGRFHYYYTRISDVLVVLNSSGNFLIYCLFGKTFRKIFLDTIHIGSPPRTDHV</sequence>
<dbReference type="PANTHER" id="PTHR46641">
    <property type="entry name" value="FMRFAMIDE RECEPTOR-RELATED"/>
    <property type="match status" value="1"/>
</dbReference>
<dbReference type="Proteomes" id="UP001209878">
    <property type="component" value="Unassembled WGS sequence"/>
</dbReference>
<dbReference type="Gene3D" id="1.20.1070.10">
    <property type="entry name" value="Rhodopsin 7-helix transmembrane proteins"/>
    <property type="match status" value="1"/>
</dbReference>
<dbReference type="CDD" id="cd14978">
    <property type="entry name" value="7tmA_FMRFamide_R-like"/>
    <property type="match status" value="1"/>
</dbReference>
<protein>
    <recommendedName>
        <fullName evidence="6">G-protein coupled receptors family 1 profile domain-containing protein</fullName>
    </recommendedName>
</protein>
<gene>
    <name evidence="7" type="ORF">NP493_995g00095</name>
</gene>
<name>A0AAD9KJ19_RIDPI</name>
<feature type="transmembrane region" description="Helical" evidence="5">
    <location>
        <begin position="57"/>
        <end position="77"/>
    </location>
</feature>
<feature type="transmembrane region" description="Helical" evidence="5">
    <location>
        <begin position="21"/>
        <end position="45"/>
    </location>
</feature>
<evidence type="ECO:0000256" key="1">
    <source>
        <dbReference type="ARBA" id="ARBA00004370"/>
    </source>
</evidence>
<dbReference type="EMBL" id="JAODUO010000995">
    <property type="protein sequence ID" value="KAK2172070.1"/>
    <property type="molecule type" value="Genomic_DNA"/>
</dbReference>
<dbReference type="InterPro" id="IPR052954">
    <property type="entry name" value="GPCR-Ligand_Int"/>
</dbReference>
<feature type="transmembrane region" description="Helical" evidence="5">
    <location>
        <begin position="98"/>
        <end position="120"/>
    </location>
</feature>